<organism evidence="2 3">
    <name type="scientific">Salinigranum rubrum</name>
    <dbReference type="NCBI Taxonomy" id="755307"/>
    <lineage>
        <taxon>Archaea</taxon>
        <taxon>Methanobacteriati</taxon>
        <taxon>Methanobacteriota</taxon>
        <taxon>Stenosarchaea group</taxon>
        <taxon>Halobacteria</taxon>
        <taxon>Halobacteriales</taxon>
        <taxon>Haloferacaceae</taxon>
        <taxon>Salinigranum</taxon>
    </lineage>
</organism>
<feature type="transmembrane region" description="Helical" evidence="1">
    <location>
        <begin position="65"/>
        <end position="87"/>
    </location>
</feature>
<reference evidence="2 3" key="1">
    <citation type="submission" date="2018-01" db="EMBL/GenBank/DDBJ databases">
        <title>Complete genome sequence of Salinigranum rubrum GX10T, an extremely halophilic archaeon isolated from a marine solar saltern.</title>
        <authorList>
            <person name="Han S."/>
        </authorList>
    </citation>
    <scope>NUCLEOTIDE SEQUENCE [LARGE SCALE GENOMIC DNA]</scope>
    <source>
        <strain evidence="2 3">GX10</strain>
    </source>
</reference>
<dbReference type="EMBL" id="CP026309">
    <property type="protein sequence ID" value="AUV80899.1"/>
    <property type="molecule type" value="Genomic_DNA"/>
</dbReference>
<keyword evidence="1" id="KW-0812">Transmembrane</keyword>
<dbReference type="KEGG" id="srub:C2R22_03865"/>
<proteinExistence type="predicted"/>
<dbReference type="GeneID" id="35591196"/>
<accession>A0A2I8VIL8</accession>
<feature type="transmembrane region" description="Helical" evidence="1">
    <location>
        <begin position="38"/>
        <end position="59"/>
    </location>
</feature>
<keyword evidence="1" id="KW-1133">Transmembrane helix</keyword>
<evidence type="ECO:0000313" key="3">
    <source>
        <dbReference type="Proteomes" id="UP000236584"/>
    </source>
</evidence>
<dbReference type="InterPro" id="IPR058349">
    <property type="entry name" value="DUF8036"/>
</dbReference>
<sequence length="101" mass="10783">MTVWLDVARVAAAANLLLLAGLGAVWGRNYLTFRSTHAAGLVVFAALLFAENAVALYVYQADPTLSAWFATAVPVVAWRALLALHVLETVALVALARVTFD</sequence>
<dbReference type="OrthoDB" id="205211at2157"/>
<keyword evidence="3" id="KW-1185">Reference proteome</keyword>
<gene>
    <name evidence="2" type="ORF">C2R22_03865</name>
</gene>
<feature type="transmembrane region" description="Helical" evidence="1">
    <location>
        <begin position="6"/>
        <end position="26"/>
    </location>
</feature>
<dbReference type="Proteomes" id="UP000236584">
    <property type="component" value="Chromosome"/>
</dbReference>
<dbReference type="Pfam" id="PF26119">
    <property type="entry name" value="DUF8036"/>
    <property type="match status" value="1"/>
</dbReference>
<evidence type="ECO:0000313" key="2">
    <source>
        <dbReference type="EMBL" id="AUV80899.1"/>
    </source>
</evidence>
<protein>
    <submittedName>
        <fullName evidence="2">Uncharacterized protein</fullName>
    </submittedName>
</protein>
<dbReference type="RefSeq" id="WP_103424586.1">
    <property type="nucleotide sequence ID" value="NZ_CP026309.1"/>
</dbReference>
<name>A0A2I8VIL8_9EURY</name>
<evidence type="ECO:0000256" key="1">
    <source>
        <dbReference type="SAM" id="Phobius"/>
    </source>
</evidence>
<keyword evidence="1" id="KW-0472">Membrane</keyword>
<dbReference type="AlphaFoldDB" id="A0A2I8VIL8"/>